<evidence type="ECO:0000259" key="2">
    <source>
        <dbReference type="PROSITE" id="PS51820"/>
    </source>
</evidence>
<feature type="domain" description="PA14" evidence="2">
    <location>
        <begin position="30"/>
        <end position="167"/>
    </location>
</feature>
<dbReference type="InterPro" id="IPR011658">
    <property type="entry name" value="PA14_dom"/>
</dbReference>
<dbReference type="InterPro" id="IPR037524">
    <property type="entry name" value="PA14/GLEYA"/>
</dbReference>
<keyword evidence="4" id="KW-1185">Reference proteome</keyword>
<feature type="domain" description="PA14" evidence="2">
    <location>
        <begin position="162"/>
        <end position="297"/>
    </location>
</feature>
<dbReference type="EMBL" id="LN890656">
    <property type="protein sequence ID" value="CUS05538.1"/>
    <property type="molecule type" value="Genomic_DNA"/>
</dbReference>
<dbReference type="Gene3D" id="3.90.182.10">
    <property type="entry name" value="Toxin - Anthrax Protective Antigen,domain 1"/>
    <property type="match status" value="3"/>
</dbReference>
<dbReference type="Pfam" id="PF07691">
    <property type="entry name" value="PA14"/>
    <property type="match status" value="3"/>
</dbReference>
<dbReference type="KEGG" id="pbf:CFX0092_B0004"/>
<dbReference type="Pfam" id="PF08239">
    <property type="entry name" value="SH3_3"/>
    <property type="match status" value="1"/>
</dbReference>
<feature type="domain" description="PA14" evidence="2">
    <location>
        <begin position="306"/>
        <end position="441"/>
    </location>
</feature>
<dbReference type="SMART" id="SM00758">
    <property type="entry name" value="PA14"/>
    <property type="match status" value="3"/>
</dbReference>
<feature type="chain" id="PRO_5007820249" description="PA14 domain-containing protein" evidence="1">
    <location>
        <begin position="31"/>
        <end position="516"/>
    </location>
</feature>
<dbReference type="RefSeq" id="WP_095044940.1">
    <property type="nucleotide sequence ID" value="NZ_LN890656.1"/>
</dbReference>
<dbReference type="SUPFAM" id="SSF56988">
    <property type="entry name" value="Anthrax protective antigen"/>
    <property type="match status" value="3"/>
</dbReference>
<evidence type="ECO:0000256" key="1">
    <source>
        <dbReference type="SAM" id="SignalP"/>
    </source>
</evidence>
<accession>A0A160T830</accession>
<proteinExistence type="predicted"/>
<dbReference type="SMART" id="SM00287">
    <property type="entry name" value="SH3b"/>
    <property type="match status" value="1"/>
</dbReference>
<sequence>MNRKFFIPLVALIGLLALWLLPVATPHARAADAQWRARYWNNRNLSGNAVWERNEDAIDHDWGGGSPNSPLIADDNFSARWNRVVNFNAGTYRFSATMDDGMRVWIDDQLLIDAWNDSQVRTITADRALSAGDHNIRVEYYEAGGMAVARFNWIQVSGGGAPVIGNWRGEYFNNMNLSGGPTVVRDDAAVDFNWGAGSPAPGIAADRFSVRWTRSLNFPAGTYRFDVFSDDGVRLWINNALVIDEWRNQTDGRFNVSVALNGATSLRLEYFENDGRAAVALGWNPPGGSSIPGGGGGGTGGITGPSVTGAWFGEYYNNMTLSGPATATRIDNAVDFNWGLGAPIAGVGADRFSVRWTRTVDFPSGTYRFEVFSDDGVRLWANNAILVDQWRDQTDGRFFATVALAGPVAIEMEYYDNTGRAAVALAWTAVSGGAVTPPSGSPTATVTGTRGSRLNIRSAPGGPLVGQLAPNQTVALTGFQSADRAWLEIFRPTGGTGWVSARYVTTSVATTNFPTR</sequence>
<name>A0A160T830_9CHLR</name>
<evidence type="ECO:0000313" key="4">
    <source>
        <dbReference type="Proteomes" id="UP000215027"/>
    </source>
</evidence>
<keyword evidence="1" id="KW-0732">Signal</keyword>
<dbReference type="Gene3D" id="2.30.30.40">
    <property type="entry name" value="SH3 Domains"/>
    <property type="match status" value="1"/>
</dbReference>
<evidence type="ECO:0000313" key="3">
    <source>
        <dbReference type="EMBL" id="CUS05538.1"/>
    </source>
</evidence>
<dbReference type="OrthoDB" id="166228at2"/>
<protein>
    <recommendedName>
        <fullName evidence="2">PA14 domain-containing protein</fullName>
    </recommendedName>
</protein>
<dbReference type="InterPro" id="IPR003646">
    <property type="entry name" value="SH3-like_bac-type"/>
</dbReference>
<organism evidence="3 4">
    <name type="scientific">Candidatus Promineifilum breve</name>
    <dbReference type="NCBI Taxonomy" id="1806508"/>
    <lineage>
        <taxon>Bacteria</taxon>
        <taxon>Bacillati</taxon>
        <taxon>Chloroflexota</taxon>
        <taxon>Ardenticatenia</taxon>
        <taxon>Candidatus Promineifilales</taxon>
        <taxon>Candidatus Promineifilaceae</taxon>
        <taxon>Candidatus Promineifilum</taxon>
    </lineage>
</organism>
<reference evidence="3" key="1">
    <citation type="submission" date="2016-01" db="EMBL/GenBank/DDBJ databases">
        <authorList>
            <person name="Mcilroy J.S."/>
            <person name="Karst M S."/>
            <person name="Albertsen M."/>
        </authorList>
    </citation>
    <scope>NUCLEOTIDE SEQUENCE</scope>
    <source>
        <strain evidence="3">Cfx-K</strain>
    </source>
</reference>
<dbReference type="PROSITE" id="PS51820">
    <property type="entry name" value="PA14"/>
    <property type="match status" value="3"/>
</dbReference>
<dbReference type="Proteomes" id="UP000215027">
    <property type="component" value="Chromosome II"/>
</dbReference>
<dbReference type="AlphaFoldDB" id="A0A160T830"/>
<feature type="signal peptide" evidence="1">
    <location>
        <begin position="1"/>
        <end position="30"/>
    </location>
</feature>
<gene>
    <name evidence="3" type="ORF">CFX0092_B0004</name>
</gene>